<dbReference type="GO" id="GO:0016567">
    <property type="term" value="P:protein ubiquitination"/>
    <property type="evidence" value="ECO:0007669"/>
    <property type="project" value="UniProtKB-UniRule"/>
</dbReference>
<dbReference type="GO" id="GO:0061630">
    <property type="term" value="F:ubiquitin protein ligase activity"/>
    <property type="evidence" value="ECO:0007669"/>
    <property type="project" value="UniProtKB-UniRule"/>
</dbReference>
<evidence type="ECO:0000259" key="7">
    <source>
        <dbReference type="PROSITE" id="PS50102"/>
    </source>
</evidence>
<keyword evidence="4 6" id="KW-0479">Metal-binding</keyword>
<name>A0AAV2KKF6_KNICA</name>
<dbReference type="EMBL" id="OZ035840">
    <property type="protein sequence ID" value="CAL1587952.1"/>
    <property type="molecule type" value="Genomic_DNA"/>
</dbReference>
<evidence type="ECO:0000256" key="5">
    <source>
        <dbReference type="PROSITE-ProRule" id="PRU00176"/>
    </source>
</evidence>
<dbReference type="GO" id="GO:0003723">
    <property type="term" value="F:RNA binding"/>
    <property type="evidence" value="ECO:0007669"/>
    <property type="project" value="UniProtKB-UniRule"/>
</dbReference>
<dbReference type="PROSITE" id="PS50102">
    <property type="entry name" value="RRM"/>
    <property type="match status" value="1"/>
</dbReference>
<keyword evidence="6" id="KW-0863">Zinc-finger</keyword>
<keyword evidence="9" id="KW-1185">Reference proteome</keyword>
<comment type="subcellular location">
    <subcellularLocation>
        <location evidence="6">Cytoplasm</location>
    </subcellularLocation>
</comment>
<dbReference type="InterPro" id="IPR057051">
    <property type="entry name" value="PARP14_RPM_1"/>
</dbReference>
<dbReference type="Pfam" id="PF18102">
    <property type="entry name" value="DTC"/>
    <property type="match status" value="1"/>
</dbReference>
<dbReference type="Gene3D" id="3.30.390.130">
    <property type="match status" value="1"/>
</dbReference>
<reference evidence="8 9" key="1">
    <citation type="submission" date="2024-04" db="EMBL/GenBank/DDBJ databases">
        <authorList>
            <person name="Waldvogel A.-M."/>
            <person name="Schoenle A."/>
        </authorList>
    </citation>
    <scope>NUCLEOTIDE SEQUENCE [LARGE SCALE GENOMIC DNA]</scope>
</reference>
<dbReference type="InterPro" id="IPR039399">
    <property type="entry name" value="Deltex_C_sf"/>
</dbReference>
<evidence type="ECO:0000313" key="8">
    <source>
        <dbReference type="EMBL" id="CAL1587952.1"/>
    </source>
</evidence>
<protein>
    <recommendedName>
        <fullName evidence="6">E3 ubiquitin-protein ligase</fullName>
        <ecNumber evidence="6">2.3.2.27</ecNumber>
    </recommendedName>
</protein>
<evidence type="ECO:0000256" key="4">
    <source>
        <dbReference type="ARBA" id="ARBA00022723"/>
    </source>
</evidence>
<dbReference type="Proteomes" id="UP001497482">
    <property type="component" value="Chromosome 18"/>
</dbReference>
<dbReference type="InterPro" id="IPR039396">
    <property type="entry name" value="Deltex_C"/>
</dbReference>
<evidence type="ECO:0000256" key="3">
    <source>
        <dbReference type="ARBA" id="ARBA00022679"/>
    </source>
</evidence>
<keyword evidence="6" id="KW-0963">Cytoplasm</keyword>
<comment type="catalytic activity">
    <reaction evidence="1 6">
        <text>S-ubiquitinyl-[E2 ubiquitin-conjugating enzyme]-L-cysteine + [acceptor protein]-L-lysine = [E2 ubiquitin-conjugating enzyme]-L-cysteine + N(6)-ubiquitinyl-[acceptor protein]-L-lysine.</text>
        <dbReference type="EC" id="2.3.2.27"/>
    </reaction>
</comment>
<sequence>MADRGQTVRVTGLPTEIELEKLEDKLCIHFQRSKNGGGDVASVTTVKTSPDFALITFEDSRVAQRVIQQTQHFLEVDGKRFNLTVKEHPGHQLQDKIIINLSATVDCSQFSAAKKTLSGLNKKHPDVQMNYDSARELCTLCGSYSAVQAVLSQVLGQNGLLQTKESVKMTTCELTICPTCASYLHVACRTCEAEERKARGIKGTMTYATLPMSLPGHIKHPVVKITYSIPDGIQGESDVFPGQPFKGGTFEAFLPDCEPTRKLLPRLQEALSRGHTFAVIGGRVQWDSIPHKTSLQEGKAASGYPDSTYLSRMSEVLTSLGIP</sequence>
<dbReference type="InterPro" id="IPR000504">
    <property type="entry name" value="RRM_dom"/>
</dbReference>
<keyword evidence="3 6" id="KW-0808">Transferase</keyword>
<accession>A0AAV2KKF6</accession>
<comment type="similarity">
    <text evidence="6">Belongs to the Deltex family.</text>
</comment>
<dbReference type="AlphaFoldDB" id="A0AAV2KKF6"/>
<comment type="pathway">
    <text evidence="2 6">Protein modification; protein ubiquitination.</text>
</comment>
<evidence type="ECO:0000256" key="6">
    <source>
        <dbReference type="RuleBase" id="RU367105"/>
    </source>
</evidence>
<dbReference type="Gene3D" id="3.30.70.330">
    <property type="match status" value="1"/>
</dbReference>
<dbReference type="GO" id="GO:0008270">
    <property type="term" value="F:zinc ion binding"/>
    <property type="evidence" value="ECO:0007669"/>
    <property type="project" value="UniProtKB-KW"/>
</dbReference>
<evidence type="ECO:0000256" key="2">
    <source>
        <dbReference type="ARBA" id="ARBA00004906"/>
    </source>
</evidence>
<dbReference type="GO" id="GO:0005737">
    <property type="term" value="C:cytoplasm"/>
    <property type="evidence" value="ECO:0007669"/>
    <property type="project" value="UniProtKB-SubCell"/>
</dbReference>
<keyword evidence="6" id="KW-0862">Zinc</keyword>
<proteinExistence type="inferred from homology"/>
<dbReference type="InterPro" id="IPR035979">
    <property type="entry name" value="RBD_domain_sf"/>
</dbReference>
<dbReference type="PANTHER" id="PTHR12622">
    <property type="entry name" value="DELTEX-RELATED"/>
    <property type="match status" value="1"/>
</dbReference>
<dbReference type="GO" id="GO:0007219">
    <property type="term" value="P:Notch signaling pathway"/>
    <property type="evidence" value="ECO:0007669"/>
    <property type="project" value="InterPro"/>
</dbReference>
<evidence type="ECO:0000256" key="1">
    <source>
        <dbReference type="ARBA" id="ARBA00000900"/>
    </source>
</evidence>
<dbReference type="InterPro" id="IPR012677">
    <property type="entry name" value="Nucleotide-bd_a/b_plait_sf"/>
</dbReference>
<keyword evidence="5" id="KW-0694">RNA-binding</keyword>
<feature type="domain" description="RRM" evidence="7">
    <location>
        <begin position="6"/>
        <end position="90"/>
    </location>
</feature>
<dbReference type="EC" id="2.3.2.27" evidence="6"/>
<evidence type="ECO:0000313" key="9">
    <source>
        <dbReference type="Proteomes" id="UP001497482"/>
    </source>
</evidence>
<dbReference type="Pfam" id="PF23222">
    <property type="entry name" value="RRM_PARP14_1"/>
    <property type="match status" value="1"/>
</dbReference>
<dbReference type="InterPro" id="IPR039398">
    <property type="entry name" value="Deltex_fam"/>
</dbReference>
<gene>
    <name evidence="8" type="ORF">KC01_LOCUS17842</name>
</gene>
<dbReference type="SUPFAM" id="SSF54928">
    <property type="entry name" value="RNA-binding domain, RBD"/>
    <property type="match status" value="1"/>
</dbReference>
<organism evidence="8 9">
    <name type="scientific">Knipowitschia caucasica</name>
    <name type="common">Caucasian dwarf goby</name>
    <name type="synonym">Pomatoschistus caucasicus</name>
    <dbReference type="NCBI Taxonomy" id="637954"/>
    <lineage>
        <taxon>Eukaryota</taxon>
        <taxon>Metazoa</taxon>
        <taxon>Chordata</taxon>
        <taxon>Craniata</taxon>
        <taxon>Vertebrata</taxon>
        <taxon>Euteleostomi</taxon>
        <taxon>Actinopterygii</taxon>
        <taxon>Neopterygii</taxon>
        <taxon>Teleostei</taxon>
        <taxon>Neoteleostei</taxon>
        <taxon>Acanthomorphata</taxon>
        <taxon>Gobiaria</taxon>
        <taxon>Gobiiformes</taxon>
        <taxon>Gobioidei</taxon>
        <taxon>Gobiidae</taxon>
        <taxon>Gobiinae</taxon>
        <taxon>Knipowitschia</taxon>
    </lineage>
</organism>